<evidence type="ECO:0000313" key="3">
    <source>
        <dbReference type="Proteomes" id="UP000324800"/>
    </source>
</evidence>
<comment type="caution">
    <text evidence="2">The sequence shown here is derived from an EMBL/GenBank/DDBJ whole genome shotgun (WGS) entry which is preliminary data.</text>
</comment>
<protein>
    <submittedName>
        <fullName evidence="2">Long-chain acyl-CoA synthetase</fullName>
    </submittedName>
</protein>
<dbReference type="InterPro" id="IPR020845">
    <property type="entry name" value="AMP-binding_CS"/>
</dbReference>
<dbReference type="GO" id="GO:0016020">
    <property type="term" value="C:membrane"/>
    <property type="evidence" value="ECO:0007669"/>
    <property type="project" value="TreeGrafter"/>
</dbReference>
<name>A0A5J4UX17_9EUKA</name>
<dbReference type="PANTHER" id="PTHR43272">
    <property type="entry name" value="LONG-CHAIN-FATTY-ACID--COA LIGASE"/>
    <property type="match status" value="1"/>
</dbReference>
<sequence length="501" mass="56574">MSLKGEIHLHHKTTDYSRQYLDPDGLTVHKMIRVSLKNFANNDHLGFRKFIPGSDKRGDYVWLKYRDTDEAVTFFGSGLRHIGINTQDKIAVMSKNCVEWNITMYAIACQSLVIVPVYDSYGAKECEFIIQHSESRAIVVSHDLLPFIIEIRERGAVPLLEFIIVIDDHISSKEKKKRKLPEGATHLFSDIIALGKANPIPDTVPEQDTLFTIMYTSGTTGTPKGALISQKNVAMATFVLQNRAYPMPPGEQHYLICYLPLAHIFAMVMDYVMIQMGCGIGFFSGQIANLTDDIAALRPTILPGVPRVFGKTYAKIYNQVQNSGWMKRSIFNMAYNAKLNNLKKGKQTPWADKLVFNAIKEKFGGRITLIYNGAASLPPHISEFISTIFGTIVAEGYGLTEVAASISCSEVTHFDIGSIGKPLIETEVRLESIPEMDYYVTDKPYSRGEILVKGPQVFKGYYKDEEATRNAFDEEGYFRTVDDERIYHAPLRLRIYRNIYL</sequence>
<dbReference type="Gene3D" id="3.40.50.12780">
    <property type="entry name" value="N-terminal domain of ligase-like"/>
    <property type="match status" value="1"/>
</dbReference>
<dbReference type="Pfam" id="PF00501">
    <property type="entry name" value="AMP-binding"/>
    <property type="match status" value="1"/>
</dbReference>
<proteinExistence type="predicted"/>
<dbReference type="InterPro" id="IPR000873">
    <property type="entry name" value="AMP-dep_synth/lig_dom"/>
</dbReference>
<evidence type="ECO:0000313" key="2">
    <source>
        <dbReference type="EMBL" id="KAA6374847.1"/>
    </source>
</evidence>
<dbReference type="EMBL" id="SNRW01011673">
    <property type="protein sequence ID" value="KAA6374847.1"/>
    <property type="molecule type" value="Genomic_DNA"/>
</dbReference>
<feature type="non-terminal residue" evidence="2">
    <location>
        <position position="501"/>
    </location>
</feature>
<dbReference type="PANTHER" id="PTHR43272:SF3">
    <property type="entry name" value="LONG CHAIN ACYL-COA SYNTHETASE 4"/>
    <property type="match status" value="1"/>
</dbReference>
<dbReference type="OrthoDB" id="1700726at2759"/>
<evidence type="ECO:0000259" key="1">
    <source>
        <dbReference type="Pfam" id="PF00501"/>
    </source>
</evidence>
<dbReference type="GO" id="GO:0004467">
    <property type="term" value="F:long-chain fatty acid-CoA ligase activity"/>
    <property type="evidence" value="ECO:0007669"/>
    <property type="project" value="TreeGrafter"/>
</dbReference>
<accession>A0A5J4UX17</accession>
<organism evidence="2 3">
    <name type="scientific">Streblomastix strix</name>
    <dbReference type="NCBI Taxonomy" id="222440"/>
    <lineage>
        <taxon>Eukaryota</taxon>
        <taxon>Metamonada</taxon>
        <taxon>Preaxostyla</taxon>
        <taxon>Oxymonadida</taxon>
        <taxon>Streblomastigidae</taxon>
        <taxon>Streblomastix</taxon>
    </lineage>
</organism>
<reference evidence="2 3" key="1">
    <citation type="submission" date="2019-03" db="EMBL/GenBank/DDBJ databases">
        <title>Single cell metagenomics reveals metabolic interactions within the superorganism composed of flagellate Streblomastix strix and complex community of Bacteroidetes bacteria on its surface.</title>
        <authorList>
            <person name="Treitli S.C."/>
            <person name="Kolisko M."/>
            <person name="Husnik F."/>
            <person name="Keeling P."/>
            <person name="Hampl V."/>
        </authorList>
    </citation>
    <scope>NUCLEOTIDE SEQUENCE [LARGE SCALE GENOMIC DNA]</scope>
    <source>
        <strain evidence="2">ST1C</strain>
    </source>
</reference>
<dbReference type="GO" id="GO:0005783">
    <property type="term" value="C:endoplasmic reticulum"/>
    <property type="evidence" value="ECO:0007669"/>
    <property type="project" value="TreeGrafter"/>
</dbReference>
<gene>
    <name evidence="2" type="ORF">EZS28_029626</name>
</gene>
<dbReference type="PROSITE" id="PS00455">
    <property type="entry name" value="AMP_BINDING"/>
    <property type="match status" value="1"/>
</dbReference>
<dbReference type="SUPFAM" id="SSF56801">
    <property type="entry name" value="Acetyl-CoA synthetase-like"/>
    <property type="match status" value="1"/>
</dbReference>
<dbReference type="AlphaFoldDB" id="A0A5J4UX17"/>
<dbReference type="Proteomes" id="UP000324800">
    <property type="component" value="Unassembled WGS sequence"/>
</dbReference>
<feature type="domain" description="AMP-dependent synthetase/ligase" evidence="1">
    <location>
        <begin position="58"/>
        <end position="462"/>
    </location>
</feature>
<dbReference type="InterPro" id="IPR042099">
    <property type="entry name" value="ANL_N_sf"/>
</dbReference>